<protein>
    <submittedName>
        <fullName evidence="2">Transporter</fullName>
    </submittedName>
</protein>
<feature type="chain" id="PRO_5037796672" evidence="1">
    <location>
        <begin position="25"/>
        <end position="312"/>
    </location>
</feature>
<name>A0A944HA32_DENI1</name>
<proteinExistence type="predicted"/>
<gene>
    <name evidence="2" type="ORF">I8J34_22015</name>
</gene>
<dbReference type="InterPro" id="IPR025737">
    <property type="entry name" value="FApF"/>
</dbReference>
<accession>A0A944HA32</accession>
<feature type="signal peptide" evidence="1">
    <location>
        <begin position="1"/>
        <end position="24"/>
    </location>
</feature>
<keyword evidence="3" id="KW-1185">Reference proteome</keyword>
<comment type="caution">
    <text evidence="2">The sequence shown here is derived from an EMBL/GenBank/DDBJ whole genome shotgun (WGS) entry which is preliminary data.</text>
</comment>
<evidence type="ECO:0000256" key="1">
    <source>
        <dbReference type="SAM" id="SignalP"/>
    </source>
</evidence>
<dbReference type="EMBL" id="JAEKFT010000040">
    <property type="protein sequence ID" value="MBT0963864.1"/>
    <property type="molecule type" value="Genomic_DNA"/>
</dbReference>
<evidence type="ECO:0000313" key="2">
    <source>
        <dbReference type="EMBL" id="MBT0963864.1"/>
    </source>
</evidence>
<dbReference type="Pfam" id="PF13557">
    <property type="entry name" value="Phenol_MetA_deg"/>
    <property type="match status" value="1"/>
</dbReference>
<sequence>MTIHSKHPRAVSRIFLGIGLSALAATAAAVEGGAPITPFGIYDFGAGIAPPPSPVAAIGVRANFYQADQIRDNDGKRSPVDTTLRANSFGVAVLKMTDTKIFGANYGFSVVVPVLDMNLDLGIPTPGGTVKLSDSNAAQGDITVTPVMLQWVSPGLFQLASLQIQAPTGYYRKDNLINPGTNHWTISPTYAFTYITQGGFEVSSNIQLNFHTRNNDTNYRSGVEYQHEFAVGQHVGPFTLGVGGYYYQQITDDDAQGLTNGNRARVAALGPALSFFSPGALVPTFWVHAYREFGARNRAQGSLITLRAAWTF</sequence>
<dbReference type="AlphaFoldDB" id="A0A944HA32"/>
<dbReference type="RefSeq" id="WP_214363791.1">
    <property type="nucleotide sequence ID" value="NZ_JAEKFT010000040.1"/>
</dbReference>
<reference evidence="3" key="1">
    <citation type="journal article" date="2022" name="ISME J.">
        <title>Genetic and phylogenetic analysis of dissimilatory iodate-reducing bacteria identifies potential niches across the world's oceans.</title>
        <authorList>
            <person name="Reyes-Umana V."/>
            <person name="Henning Z."/>
            <person name="Lee K."/>
            <person name="Barnum T.P."/>
            <person name="Coates J.D."/>
        </authorList>
    </citation>
    <scope>NUCLEOTIDE SEQUENCE [LARGE SCALE GENOMIC DNA]</scope>
    <source>
        <strain evidence="3">IR12</strain>
    </source>
</reference>
<keyword evidence="1" id="KW-0732">Signal</keyword>
<dbReference type="Proteomes" id="UP000694660">
    <property type="component" value="Unassembled WGS sequence"/>
</dbReference>
<evidence type="ECO:0000313" key="3">
    <source>
        <dbReference type="Proteomes" id="UP000694660"/>
    </source>
</evidence>
<organism evidence="2 3">
    <name type="scientific">Denitromonas iodatirespirans</name>
    <dbReference type="NCBI Taxonomy" id="2795389"/>
    <lineage>
        <taxon>Bacteria</taxon>
        <taxon>Pseudomonadati</taxon>
        <taxon>Pseudomonadota</taxon>
        <taxon>Betaproteobacteria</taxon>
        <taxon>Rhodocyclales</taxon>
        <taxon>Zoogloeaceae</taxon>
        <taxon>Denitromonas</taxon>
    </lineage>
</organism>